<feature type="region of interest" description="Disordered" evidence="1">
    <location>
        <begin position="664"/>
        <end position="690"/>
    </location>
</feature>
<feature type="transmembrane region" description="Helical" evidence="2">
    <location>
        <begin position="16"/>
        <end position="36"/>
    </location>
</feature>
<dbReference type="RefSeq" id="WP_207335986.1">
    <property type="nucleotide sequence ID" value="NZ_JAFMYU010000009.1"/>
</dbReference>
<organism evidence="3 4">
    <name type="scientific">Fibrella aquatilis</name>
    <dbReference type="NCBI Taxonomy" id="2817059"/>
    <lineage>
        <taxon>Bacteria</taxon>
        <taxon>Pseudomonadati</taxon>
        <taxon>Bacteroidota</taxon>
        <taxon>Cytophagia</taxon>
        <taxon>Cytophagales</taxon>
        <taxon>Spirosomataceae</taxon>
        <taxon>Fibrella</taxon>
    </lineage>
</organism>
<keyword evidence="2" id="KW-0472">Membrane</keyword>
<proteinExistence type="predicted"/>
<protein>
    <recommendedName>
        <fullName evidence="5">MotA/TolQ/ExbB proton channel domain-containing protein</fullName>
    </recommendedName>
</protein>
<dbReference type="Gene3D" id="1.20.120.20">
    <property type="entry name" value="Apolipoprotein"/>
    <property type="match status" value="1"/>
</dbReference>
<evidence type="ECO:0000313" key="4">
    <source>
        <dbReference type="Proteomes" id="UP000664795"/>
    </source>
</evidence>
<evidence type="ECO:0000256" key="1">
    <source>
        <dbReference type="SAM" id="MobiDB-lite"/>
    </source>
</evidence>
<dbReference type="Proteomes" id="UP000664795">
    <property type="component" value="Unassembled WGS sequence"/>
</dbReference>
<keyword evidence="2" id="KW-0812">Transmembrane</keyword>
<dbReference type="EMBL" id="JAFMYU010000009">
    <property type="protein sequence ID" value="MBO0932018.1"/>
    <property type="molecule type" value="Genomic_DNA"/>
</dbReference>
<sequence>MEIIRILLPDHDPIQWIQIILLVVFVLLMAVGIYLYTQSEERWQAKLKELKSDLSMLTDAGADKSIKDLITTSWQDSFLQSLPGIFLIVGLLGTFISLGISLTKLSPAIDKMDIGDPSGIKEVLEALGTKFKTSIWGILFNLIFRLGFLYRLENTLSQIIEENLSDLSKKWKSKEASFSNTETTRYNQVISKNNEIITALQRIATAMDLGNQKSAEFYKDQMLFQENFQRGTRTYQVESLRLENERHNQLVDQNRDIISTQDRLVKEVGKGNQISTIFHEYQSRFQENFRNETIAHWDKSLQLQDESMKYLQSVSETLVPFGQSVKDLGPIIVDMKELVDMVSKTLTTATKDFGEVAEGLKESVSTFKTEIEKALKDSSNIMTKNAGEMGNSINRFNEQIKTSFGAFSESVNGTLGTISATLEKSTDEMKRTIADSIADTKVVIEKLDRHLGVIDDVLSETKSTLKDIHEKFSDINQVIDRVAKSAEQVAGDSSQANIELTGVFKENGILNKQLKALIESQEKLNGMVASFPQQRLTEIGQELGQIKDTIERLTNSNAIITDVFKENGLLNSQLQSLLNSQEKLNGLVTAFPQQRLTEIGQELGQIKNIVERLTNSTSTLYNELPSSLDGRGFLGTKLSSLIDNQQDIYKKIVDAIQANTDRVVHNSKEKANGEQEKNGEYRKDSELPRN</sequence>
<keyword evidence="2" id="KW-1133">Transmembrane helix</keyword>
<dbReference type="AlphaFoldDB" id="A0A939K022"/>
<evidence type="ECO:0008006" key="5">
    <source>
        <dbReference type="Google" id="ProtNLM"/>
    </source>
</evidence>
<feature type="transmembrane region" description="Helical" evidence="2">
    <location>
        <begin position="82"/>
        <end position="102"/>
    </location>
</feature>
<reference evidence="3 4" key="1">
    <citation type="submission" date="2021-03" db="EMBL/GenBank/DDBJ databases">
        <title>Fibrella sp. HMF5036 genome sequencing and assembly.</title>
        <authorList>
            <person name="Kang H."/>
            <person name="Kim H."/>
            <person name="Bae S."/>
            <person name="Joh K."/>
        </authorList>
    </citation>
    <scope>NUCLEOTIDE SEQUENCE [LARGE SCALE GENOMIC DNA]</scope>
    <source>
        <strain evidence="3 4">HMF5036</strain>
    </source>
</reference>
<name>A0A939K022_9BACT</name>
<evidence type="ECO:0000256" key="2">
    <source>
        <dbReference type="SAM" id="Phobius"/>
    </source>
</evidence>
<keyword evidence="4" id="KW-1185">Reference proteome</keyword>
<comment type="caution">
    <text evidence="3">The sequence shown here is derived from an EMBL/GenBank/DDBJ whole genome shotgun (WGS) entry which is preliminary data.</text>
</comment>
<evidence type="ECO:0000313" key="3">
    <source>
        <dbReference type="EMBL" id="MBO0932018.1"/>
    </source>
</evidence>
<gene>
    <name evidence="3" type="ORF">J2I48_13490</name>
</gene>
<accession>A0A939K022</accession>